<keyword evidence="7 9" id="KW-1015">Disulfide bond</keyword>
<dbReference type="PANTHER" id="PTHR11022">
    <property type="entry name" value="PEPTIDOGLYCAN RECOGNITION PROTEIN"/>
    <property type="match status" value="1"/>
</dbReference>
<dbReference type="Pfam" id="PF01510">
    <property type="entry name" value="Amidase_2"/>
    <property type="match status" value="1"/>
</dbReference>
<keyword evidence="5 10" id="KW-0732">Signal</keyword>
<dbReference type="GO" id="GO:0008270">
    <property type="term" value="F:zinc ion binding"/>
    <property type="evidence" value="ECO:0007669"/>
    <property type="project" value="InterPro"/>
</dbReference>
<dbReference type="SMART" id="SM00701">
    <property type="entry name" value="PGRP"/>
    <property type="match status" value="1"/>
</dbReference>
<dbReference type="InterPro" id="IPR006619">
    <property type="entry name" value="PGRP_domain_met/bac"/>
</dbReference>
<evidence type="ECO:0000256" key="9">
    <source>
        <dbReference type="PIRSR" id="PIRSR037945-1"/>
    </source>
</evidence>
<dbReference type="GO" id="GO:0042834">
    <property type="term" value="F:peptidoglycan binding"/>
    <property type="evidence" value="ECO:0007669"/>
    <property type="project" value="InterPro"/>
</dbReference>
<dbReference type="SMART" id="SM00644">
    <property type="entry name" value="Ami_2"/>
    <property type="match status" value="1"/>
</dbReference>
<feature type="domain" description="N-acetylmuramoyl-L-alanine amidase" evidence="11">
    <location>
        <begin position="49"/>
        <end position="186"/>
    </location>
</feature>
<evidence type="ECO:0000256" key="10">
    <source>
        <dbReference type="SAM" id="SignalP"/>
    </source>
</evidence>
<dbReference type="VEuPathDB" id="VectorBase:MDOMA2_016745"/>
<evidence type="ECO:0000313" key="13">
    <source>
        <dbReference type="EnsemblMetazoa" id="MDOA016671-PA"/>
    </source>
</evidence>
<gene>
    <name evidence="13" type="primary">105262052</name>
</gene>
<dbReference type="SMR" id="A0A1I8NKK4"/>
<feature type="chain" id="PRO_5044561834" description="Peptidoglycan-recognition protein" evidence="10">
    <location>
        <begin position="28"/>
        <end position="203"/>
    </location>
</feature>
<protein>
    <recommendedName>
        <fullName evidence="8">Peptidoglycan-recognition protein</fullName>
    </recommendedName>
</protein>
<evidence type="ECO:0000256" key="6">
    <source>
        <dbReference type="ARBA" id="ARBA00022859"/>
    </source>
</evidence>
<feature type="signal peptide" evidence="10">
    <location>
        <begin position="1"/>
        <end position="27"/>
    </location>
</feature>
<dbReference type="InterPro" id="IPR002502">
    <property type="entry name" value="Amidase_domain"/>
</dbReference>
<dbReference type="GO" id="GO:0009253">
    <property type="term" value="P:peptidoglycan catabolic process"/>
    <property type="evidence" value="ECO:0007669"/>
    <property type="project" value="InterPro"/>
</dbReference>
<evidence type="ECO:0000256" key="2">
    <source>
        <dbReference type="ARBA" id="ARBA00007553"/>
    </source>
</evidence>
<dbReference type="AlphaFoldDB" id="A0A1I8NKK4"/>
<evidence type="ECO:0000256" key="5">
    <source>
        <dbReference type="ARBA" id="ARBA00022729"/>
    </source>
</evidence>
<dbReference type="STRING" id="7370.A0A1I8NKK4"/>
<evidence type="ECO:0000259" key="12">
    <source>
        <dbReference type="SMART" id="SM00701"/>
    </source>
</evidence>
<proteinExistence type="inferred from homology"/>
<feature type="domain" description="Peptidoglycan recognition protein family" evidence="12">
    <location>
        <begin position="38"/>
        <end position="180"/>
    </location>
</feature>
<dbReference type="GO" id="GO:0045087">
    <property type="term" value="P:innate immune response"/>
    <property type="evidence" value="ECO:0007669"/>
    <property type="project" value="UniProtKB-KW"/>
</dbReference>
<keyword evidence="4 8" id="KW-0399">Innate immunity</keyword>
<dbReference type="FunFam" id="3.40.80.10:FF:000001">
    <property type="entry name" value="Peptidoglycan recognition protein 1"/>
    <property type="match status" value="1"/>
</dbReference>
<evidence type="ECO:0000256" key="4">
    <source>
        <dbReference type="ARBA" id="ARBA00022588"/>
    </source>
</evidence>
<dbReference type="InterPro" id="IPR015510">
    <property type="entry name" value="PGRP"/>
</dbReference>
<comment type="similarity">
    <text evidence="2 8">Belongs to the N-acetylmuramoyl-L-alanine amidase 2 family.</text>
</comment>
<accession>A0A1I8NKK4</accession>
<reference evidence="13" key="1">
    <citation type="submission" date="2020-05" db="UniProtKB">
        <authorList>
            <consortium name="EnsemblMetazoa"/>
        </authorList>
    </citation>
    <scope>IDENTIFICATION</scope>
    <source>
        <strain evidence="13">Aabys</strain>
    </source>
</reference>
<feature type="disulfide bond" evidence="9">
    <location>
        <begin position="74"/>
        <end position="80"/>
    </location>
</feature>
<organism evidence="13">
    <name type="scientific">Musca domestica</name>
    <name type="common">House fly</name>
    <dbReference type="NCBI Taxonomy" id="7370"/>
    <lineage>
        <taxon>Eukaryota</taxon>
        <taxon>Metazoa</taxon>
        <taxon>Ecdysozoa</taxon>
        <taxon>Arthropoda</taxon>
        <taxon>Hexapoda</taxon>
        <taxon>Insecta</taxon>
        <taxon>Pterygota</taxon>
        <taxon>Neoptera</taxon>
        <taxon>Endopterygota</taxon>
        <taxon>Diptera</taxon>
        <taxon>Brachycera</taxon>
        <taxon>Muscomorpha</taxon>
        <taxon>Muscoidea</taxon>
        <taxon>Muscidae</taxon>
        <taxon>Musca</taxon>
    </lineage>
</organism>
<evidence type="ECO:0000256" key="1">
    <source>
        <dbReference type="ARBA" id="ARBA00004613"/>
    </source>
</evidence>
<dbReference type="GO" id="GO:0005576">
    <property type="term" value="C:extracellular region"/>
    <property type="evidence" value="ECO:0007669"/>
    <property type="project" value="UniProtKB-SubCell"/>
</dbReference>
<dbReference type="PIRSF" id="PIRSF037945">
    <property type="entry name" value="PGRPs"/>
    <property type="match status" value="1"/>
</dbReference>
<dbReference type="GO" id="GO:0008745">
    <property type="term" value="F:N-acetylmuramoyl-L-alanine amidase activity"/>
    <property type="evidence" value="ECO:0007669"/>
    <property type="project" value="InterPro"/>
</dbReference>
<evidence type="ECO:0000259" key="11">
    <source>
        <dbReference type="SMART" id="SM00644"/>
    </source>
</evidence>
<dbReference type="InterPro" id="IPR036505">
    <property type="entry name" value="Amidase/PGRP_sf"/>
</dbReference>
<dbReference type="CDD" id="cd06583">
    <property type="entry name" value="PGRP"/>
    <property type="match status" value="1"/>
</dbReference>
<feature type="disulfide bond" evidence="9">
    <location>
        <begin position="37"/>
        <end position="160"/>
    </location>
</feature>
<keyword evidence="3" id="KW-0964">Secreted</keyword>
<dbReference type="VEuPathDB" id="VectorBase:MDOA016671"/>
<sequence length="203" mass="22752">MLPPPRQIVLLFGSFYLIAIIASDCECEPIVHCIPDCPEIKWRHQWGSKTSDNVVYRPIPVKRVVVHHSVTPECSSFDQCSRIVQNMQSFHVNQKKYRDIAYNFLIGNDGLVYEGTGWHVAGSHTYGYNRNGTGIAFIGDFSAKLPSSKALDAAKHLLKCGVENGALDANYELYAGSQIISTQSPGLILYNEIQEWDHWSPNP</sequence>
<dbReference type="InterPro" id="IPR017331">
    <property type="entry name" value="Peptidoglycan_recognition"/>
</dbReference>
<dbReference type="EnsemblMetazoa" id="MDOA016671-RA">
    <property type="protein sequence ID" value="MDOA016671-PA"/>
    <property type="gene ID" value="MDOA016671"/>
</dbReference>
<dbReference type="Gene3D" id="3.40.80.10">
    <property type="entry name" value="Peptidoglycan recognition protein-like"/>
    <property type="match status" value="1"/>
</dbReference>
<dbReference type="OrthoDB" id="10001926at2759"/>
<dbReference type="SUPFAM" id="SSF55846">
    <property type="entry name" value="N-acetylmuramoyl-L-alanine amidase-like"/>
    <property type="match status" value="1"/>
</dbReference>
<comment type="subcellular location">
    <subcellularLocation>
        <location evidence="1">Secreted</location>
    </subcellularLocation>
</comment>
<evidence type="ECO:0000256" key="3">
    <source>
        <dbReference type="ARBA" id="ARBA00022525"/>
    </source>
</evidence>
<dbReference type="PANTHER" id="PTHR11022:SF74">
    <property type="entry name" value="PEPTIDOGLYCAN-RECOGNITION PROTEIN SA"/>
    <property type="match status" value="1"/>
</dbReference>
<keyword evidence="6 8" id="KW-0391">Immunity</keyword>
<name>A0A1I8NKK4_MUSDO</name>
<evidence type="ECO:0000256" key="8">
    <source>
        <dbReference type="PIRNR" id="PIRNR037945"/>
    </source>
</evidence>
<evidence type="ECO:0000256" key="7">
    <source>
        <dbReference type="ARBA" id="ARBA00023157"/>
    </source>
</evidence>